<evidence type="ECO:0000313" key="1">
    <source>
        <dbReference type="EMBL" id="MBC3874134.1"/>
    </source>
</evidence>
<evidence type="ECO:0008006" key="3">
    <source>
        <dbReference type="Google" id="ProtNLM"/>
    </source>
</evidence>
<dbReference type="RefSeq" id="WP_186942159.1">
    <property type="nucleotide sequence ID" value="NZ_JACOGA010000009.1"/>
</dbReference>
<dbReference type="Proteomes" id="UP000624279">
    <property type="component" value="Unassembled WGS sequence"/>
</dbReference>
<dbReference type="SUPFAM" id="SSF52540">
    <property type="entry name" value="P-loop containing nucleoside triphosphate hydrolases"/>
    <property type="match status" value="1"/>
</dbReference>
<dbReference type="InterPro" id="IPR027417">
    <property type="entry name" value="P-loop_NTPase"/>
</dbReference>
<accession>A0ABR6YC63</accession>
<proteinExistence type="predicted"/>
<gene>
    <name evidence="1" type="ORF">H8K55_11070</name>
</gene>
<name>A0ABR6YC63_9BURK</name>
<sequence length="1349" mass="153179">MDSINFPFLVERTCTQIIPNQQERIRRSLKEYRDLVAYVLLGDPGAGKTEALKQEARESGGVYVRARDFVSLNNEKYKSRLLFIDGLDEMRAGGDSRTPLDQIRVCLEQLGNPRVRLSCREADWLGVNDLESLMCVSSNQTIVALHLNPLNDIDIAEILDRKDGIDAARFIEQAEHYGLTDLLRNPQTLNLLVEAVGSEAWPQSRKDVYEMACKQLVRESNSEHRQAKRQKAIADAALLDAAGYLCAIQLLSGSAGFAQDDDAISQQHIDLKSLSLPTHISLSAINATLQTKLFQGDGDHCRAVIHRSVTEFLGARYLAQNIEKYMLPIGRVLALMAGYDGGIVTDLRGLSAWLSVHCLNARTRLIDSDPLGIVLYGDVKHFSPEDKQYVLNSMYKEALRYTWFRSEDWSASPFGALATRDMEPIFKKILSSSLRDDASQALLDCVLDAIQYGERMLVMTDALDSLVRDSSCWLRIRSKALQALKHVSEDDFSQLQKLAEDIQANVVIDGDDEIIGMLLEMLYPHAISPSKVFDYLHLQKNKDLLGTYEWFWTGKLLGLTPDDDLPLLLDQLVLRESGLREILNTHPFDRFTLGLLAQGLEVYGDDLTNERLYDWLSIGLDKYERPKVEQASTDRIARWFIARPNRYKTMIEYSIALQAAKEKLFYRCLSRVYGAIPPDDIGIWYLDKAATADLSEVAHYYFVQTVQRLILEGGQSDLTPVALEFLDSWMSEYPQFRPWLEPFITCSISDWRHEQAIFDRENKLERQKNKNLRTSYFRNHIESIRDGSASPKILCDLAQAHTRALRDKNDENLQERMLDFLDGDTTLFNAVYEGFGHVLYRDDLPSVEQINNLGAQGEIYILSFPCLLRIDSLYQNDPSTLFELNEDILLKLVAFCLNNGNEPEWFIALLKERPVLVSKVLTAYVSVRLRAKKEHISTLHPLAYNDTYADVAKIVLPSLLQKLPFRLDKKQLSNALDPIMKGALRYLEPRILMPVITQKLALKSLDVAQRVYWLACGLLVAPDEYQTDLIQYLGINQVRKDYLASFFHSFERGIPKLTNLPETTLALLIELFAPDCSPERITGSFTVSPAMNTADLVRSMISTLESRMNELANKELERLLTLPALSAWYVRLQGALHSQRIARRKIHFRPVDSVAVSHTLANLQPANAADLTAFVFEHLSDIAKNIRNGNTNDYRQYWSHDGSNKKLSVSKPENDCRDTLLSDLKIHLGAFSIEAIKEGYYAEDKRADIRVSFGGTNGFNIPIEIKKDNHANLWTAIHKQLLPQYVCDPGTDGHGIYLVFWFGGKDIPASPYGEKPRSAEELKEQLRLLLKPEEKYCIKICVIDCALRK</sequence>
<organism evidence="1 2">
    <name type="scientific">Undibacterium flavidum</name>
    <dbReference type="NCBI Taxonomy" id="2762297"/>
    <lineage>
        <taxon>Bacteria</taxon>
        <taxon>Pseudomonadati</taxon>
        <taxon>Pseudomonadota</taxon>
        <taxon>Betaproteobacteria</taxon>
        <taxon>Burkholderiales</taxon>
        <taxon>Oxalobacteraceae</taxon>
        <taxon>Undibacterium</taxon>
    </lineage>
</organism>
<protein>
    <recommendedName>
        <fullName evidence="3">ATP-binding protein</fullName>
    </recommendedName>
</protein>
<evidence type="ECO:0000313" key="2">
    <source>
        <dbReference type="Proteomes" id="UP000624279"/>
    </source>
</evidence>
<dbReference type="EMBL" id="JACOGA010000009">
    <property type="protein sequence ID" value="MBC3874134.1"/>
    <property type="molecule type" value="Genomic_DNA"/>
</dbReference>
<reference evidence="1 2" key="1">
    <citation type="submission" date="2020-08" db="EMBL/GenBank/DDBJ databases">
        <title>Novel species isolated from subtropical streams in China.</title>
        <authorList>
            <person name="Lu H."/>
        </authorList>
    </citation>
    <scope>NUCLEOTIDE SEQUENCE [LARGE SCALE GENOMIC DNA]</scope>
    <source>
        <strain evidence="1 2">LX15W</strain>
    </source>
</reference>
<keyword evidence="2" id="KW-1185">Reference proteome</keyword>
<comment type="caution">
    <text evidence="1">The sequence shown here is derived from an EMBL/GenBank/DDBJ whole genome shotgun (WGS) entry which is preliminary data.</text>
</comment>